<evidence type="ECO:0000313" key="4">
    <source>
        <dbReference type="Proteomes" id="UP000239203"/>
    </source>
</evidence>
<proteinExistence type="predicted"/>
<gene>
    <name evidence="3" type="ORF">CLV40_101658</name>
</gene>
<protein>
    <recommendedName>
        <fullName evidence="5">Secreted protein</fullName>
    </recommendedName>
</protein>
<reference evidence="3 4" key="1">
    <citation type="submission" date="2018-02" db="EMBL/GenBank/DDBJ databases">
        <title>Genomic Encyclopedia of Archaeal and Bacterial Type Strains, Phase II (KMG-II): from individual species to whole genera.</title>
        <authorList>
            <person name="Goeker M."/>
        </authorList>
    </citation>
    <scope>NUCLEOTIDE SEQUENCE [LARGE SCALE GENOMIC DNA]</scope>
    <source>
        <strain evidence="3 4">YU 961-1</strain>
    </source>
</reference>
<accession>A0A2S6H1V0</accession>
<comment type="caution">
    <text evidence="3">The sequence shown here is derived from an EMBL/GenBank/DDBJ whole genome shotgun (WGS) entry which is preliminary data.</text>
</comment>
<keyword evidence="2" id="KW-0732">Signal</keyword>
<dbReference type="AlphaFoldDB" id="A0A2S6H1V0"/>
<name>A0A2S6H1V0_9PSEU</name>
<feature type="chain" id="PRO_5015549124" description="Secreted protein" evidence="2">
    <location>
        <begin position="23"/>
        <end position="181"/>
    </location>
</feature>
<evidence type="ECO:0008006" key="5">
    <source>
        <dbReference type="Google" id="ProtNLM"/>
    </source>
</evidence>
<evidence type="ECO:0000256" key="1">
    <source>
        <dbReference type="SAM" id="MobiDB-lite"/>
    </source>
</evidence>
<feature type="region of interest" description="Disordered" evidence="1">
    <location>
        <begin position="20"/>
        <end position="39"/>
    </location>
</feature>
<feature type="signal peptide" evidence="2">
    <location>
        <begin position="1"/>
        <end position="22"/>
    </location>
</feature>
<keyword evidence="4" id="KW-1185">Reference proteome</keyword>
<organism evidence="3 4">
    <name type="scientific">Actinokineospora auranticolor</name>
    <dbReference type="NCBI Taxonomy" id="155976"/>
    <lineage>
        <taxon>Bacteria</taxon>
        <taxon>Bacillati</taxon>
        <taxon>Actinomycetota</taxon>
        <taxon>Actinomycetes</taxon>
        <taxon>Pseudonocardiales</taxon>
        <taxon>Pseudonocardiaceae</taxon>
        <taxon>Actinokineospora</taxon>
    </lineage>
</organism>
<dbReference type="EMBL" id="PTIX01000001">
    <property type="protein sequence ID" value="PPK71468.1"/>
    <property type="molecule type" value="Genomic_DNA"/>
</dbReference>
<dbReference type="RefSeq" id="WP_181043292.1">
    <property type="nucleotide sequence ID" value="NZ_CP154825.1"/>
</dbReference>
<evidence type="ECO:0000256" key="2">
    <source>
        <dbReference type="SAM" id="SignalP"/>
    </source>
</evidence>
<dbReference type="Proteomes" id="UP000239203">
    <property type="component" value="Unassembled WGS sequence"/>
</dbReference>
<sequence length="181" mass="18981">MRIAAACAVVALSLVGACSSNSDSPPKAPVQASTAASYPAGQEGAEKVVEELRTSADPGVLVKGLAPTGDDFRGLFEADFAAKAQAFYSASSPEVGALAKPEQTEVKLWSATSEDLKANSGDAGQFPGGYAKIAQYLKPGVTLYRWKYVKPGADSGMAYDGLVHTGSRWVWIPKPWRVLEG</sequence>
<dbReference type="PROSITE" id="PS51257">
    <property type="entry name" value="PROKAR_LIPOPROTEIN"/>
    <property type="match status" value="1"/>
</dbReference>
<evidence type="ECO:0000313" key="3">
    <source>
        <dbReference type="EMBL" id="PPK71468.1"/>
    </source>
</evidence>